<comment type="subcellular location">
    <subcellularLocation>
        <location evidence="1">Endomembrane system</location>
        <topology evidence="1">Multi-pass membrane protein</topology>
    </subcellularLocation>
    <subcellularLocation>
        <location evidence="7">Endoplasmic reticulum membrane</location>
        <topology evidence="7">Multi-pass membrane protein</topology>
    </subcellularLocation>
</comment>
<evidence type="ECO:0000256" key="2">
    <source>
        <dbReference type="ARBA" id="ARBA00022502"/>
    </source>
</evidence>
<feature type="transmembrane region" description="Helical" evidence="7">
    <location>
        <begin position="248"/>
        <end position="267"/>
    </location>
</feature>
<dbReference type="GO" id="GO:0005789">
    <property type="term" value="C:endoplasmic reticulum membrane"/>
    <property type="evidence" value="ECO:0007669"/>
    <property type="project" value="UniProtKB-SubCell"/>
</dbReference>
<organism evidence="8 9">
    <name type="scientific">Henningerozyma blattae (strain ATCC 34711 / CBS 6284 / DSM 70876 / NBRC 10599 / NRRL Y-10934 / UCD 77-7)</name>
    <name type="common">Yeast</name>
    <name type="synonym">Tetrapisispora blattae</name>
    <dbReference type="NCBI Taxonomy" id="1071380"/>
    <lineage>
        <taxon>Eukaryota</taxon>
        <taxon>Fungi</taxon>
        <taxon>Dikarya</taxon>
        <taxon>Ascomycota</taxon>
        <taxon>Saccharomycotina</taxon>
        <taxon>Saccharomycetes</taxon>
        <taxon>Saccharomycetales</taxon>
        <taxon>Saccharomycetaceae</taxon>
        <taxon>Henningerozyma</taxon>
    </lineage>
</organism>
<feature type="transmembrane region" description="Helical" evidence="7">
    <location>
        <begin position="188"/>
        <end position="207"/>
    </location>
</feature>
<feature type="transmembrane region" description="Helical" evidence="7">
    <location>
        <begin position="117"/>
        <end position="134"/>
    </location>
</feature>
<protein>
    <recommendedName>
        <fullName evidence="7">Post-GPI attachment to proteins factor 3</fullName>
    </recommendedName>
</protein>
<gene>
    <name evidence="8" type="primary">TBLA0A05350</name>
    <name evidence="8" type="ORF">TBLA_0A05350</name>
</gene>
<dbReference type="GO" id="GO:0006506">
    <property type="term" value="P:GPI anchor biosynthetic process"/>
    <property type="evidence" value="ECO:0007669"/>
    <property type="project" value="UniProtKB-KW"/>
</dbReference>
<evidence type="ECO:0000256" key="1">
    <source>
        <dbReference type="ARBA" id="ARBA00004127"/>
    </source>
</evidence>
<dbReference type="RefSeq" id="XP_004177847.1">
    <property type="nucleotide sequence ID" value="XM_004177799.1"/>
</dbReference>
<dbReference type="Pfam" id="PF04080">
    <property type="entry name" value="Per1"/>
    <property type="match status" value="1"/>
</dbReference>
<dbReference type="STRING" id="1071380.I2GW26"/>
<dbReference type="PANTHER" id="PTHR13148:SF0">
    <property type="entry name" value="POST-GPI ATTACHMENT TO PROTEINS FACTOR 3"/>
    <property type="match status" value="1"/>
</dbReference>
<accession>I2GW26</accession>
<evidence type="ECO:0000256" key="7">
    <source>
        <dbReference type="RuleBase" id="RU365066"/>
    </source>
</evidence>
<dbReference type="EMBL" id="HE806316">
    <property type="protein sequence ID" value="CCH58328.1"/>
    <property type="molecule type" value="Genomic_DNA"/>
</dbReference>
<feature type="transmembrane region" description="Helical" evidence="7">
    <location>
        <begin position="288"/>
        <end position="312"/>
    </location>
</feature>
<feature type="transmembrane region" description="Helical" evidence="7">
    <location>
        <begin position="155"/>
        <end position="176"/>
    </location>
</feature>
<evidence type="ECO:0000256" key="6">
    <source>
        <dbReference type="ARBA" id="ARBA00023136"/>
    </source>
</evidence>
<dbReference type="GO" id="GO:0000329">
    <property type="term" value="C:fungal-type vacuole membrane"/>
    <property type="evidence" value="ECO:0007669"/>
    <property type="project" value="EnsemblFungi"/>
</dbReference>
<evidence type="ECO:0000313" key="9">
    <source>
        <dbReference type="Proteomes" id="UP000002866"/>
    </source>
</evidence>
<dbReference type="GeneID" id="14493733"/>
<dbReference type="HOGENOM" id="CLU_032917_1_1_1"/>
<evidence type="ECO:0000313" key="8">
    <source>
        <dbReference type="EMBL" id="CCH58328.1"/>
    </source>
</evidence>
<sequence>MRLQATLLIPLLLNSLTLASPGDNLDEFDDCLDACEFQRKCPNSEVDEEDLPSNSYTNINFNQTPFLLEKLLFWDCMADCDYQCQHIITKERIHDKEEIYQFHGKWPFLRLLGMQEFFSTIFSVGNFIPHYFGFRLLLQKYHQVSMRGDHKKPLLINYIAVAIAGMLAWISSSIFHFRDLLFTEKLDYFFAGGTVLMGFHAIIGRMFRLDHKPTIRKTFSIFVITIFCAHLLRLYLDWSYTYNMRFNLFFGLLQYASLVSLAIRNYLSLQKKKKQHSYGSRYNIHSQRLFSLCATPILLVVFTSIAMSMEIFDFFSYTFQIDSHAIWHAGTILPSFFLYKFFIDDYEYLSKEEYD</sequence>
<dbReference type="FunCoup" id="I2GW26">
    <property type="interactions" value="200"/>
</dbReference>
<dbReference type="GO" id="GO:0030026">
    <property type="term" value="P:intracellular manganese ion homeostasis"/>
    <property type="evidence" value="ECO:0007669"/>
    <property type="project" value="EnsemblFungi"/>
</dbReference>
<comment type="similarity">
    <text evidence="7">Belongs to the PGAP3 family.</text>
</comment>
<evidence type="ECO:0000256" key="4">
    <source>
        <dbReference type="ARBA" id="ARBA00022729"/>
    </source>
</evidence>
<proteinExistence type="inferred from homology"/>
<comment type="function">
    <text evidence="7">Involved in the lipid remodeling steps of GPI-anchor maturation.</text>
</comment>
<dbReference type="KEGG" id="tbl:TBLA_0A05350"/>
<keyword evidence="6 7" id="KW-0472">Membrane</keyword>
<dbReference type="GO" id="GO:0016788">
    <property type="term" value="F:hydrolase activity, acting on ester bonds"/>
    <property type="evidence" value="ECO:0007669"/>
    <property type="project" value="TreeGrafter"/>
</dbReference>
<dbReference type="AlphaFoldDB" id="I2GW26"/>
<keyword evidence="5 7" id="KW-1133">Transmembrane helix</keyword>
<name>I2GW26_HENB6</name>
<dbReference type="Proteomes" id="UP000002866">
    <property type="component" value="Chromosome 1"/>
</dbReference>
<dbReference type="InParanoid" id="I2GW26"/>
<keyword evidence="2 7" id="KW-0337">GPI-anchor biosynthesis</keyword>
<feature type="signal peptide" evidence="7">
    <location>
        <begin position="1"/>
        <end position="19"/>
    </location>
</feature>
<evidence type="ECO:0000256" key="5">
    <source>
        <dbReference type="ARBA" id="ARBA00022989"/>
    </source>
</evidence>
<keyword evidence="7" id="KW-0256">Endoplasmic reticulum</keyword>
<feature type="transmembrane region" description="Helical" evidence="7">
    <location>
        <begin position="219"/>
        <end position="236"/>
    </location>
</feature>
<dbReference type="eggNOG" id="KOG2970">
    <property type="taxonomic scope" value="Eukaryota"/>
</dbReference>
<dbReference type="OrthoDB" id="419770at2759"/>
<keyword evidence="4 7" id="KW-0732">Signal</keyword>
<dbReference type="OMA" id="DFMIEDC"/>
<keyword evidence="3 7" id="KW-0812">Transmembrane</keyword>
<evidence type="ECO:0000256" key="3">
    <source>
        <dbReference type="ARBA" id="ARBA00022692"/>
    </source>
</evidence>
<feature type="transmembrane region" description="Helical" evidence="7">
    <location>
        <begin position="324"/>
        <end position="342"/>
    </location>
</feature>
<dbReference type="PANTHER" id="PTHR13148">
    <property type="entry name" value="PER1-RELATED"/>
    <property type="match status" value="1"/>
</dbReference>
<feature type="chain" id="PRO_5016487669" description="Post-GPI attachment to proteins factor 3" evidence="7">
    <location>
        <begin position="20"/>
        <end position="355"/>
    </location>
</feature>
<reference evidence="8 9" key="1">
    <citation type="journal article" date="2011" name="Proc. Natl. Acad. Sci. U.S.A.">
        <title>Evolutionary erosion of yeast sex chromosomes by mating-type switching accidents.</title>
        <authorList>
            <person name="Gordon J.L."/>
            <person name="Armisen D."/>
            <person name="Proux-Wera E."/>
            <person name="Oheigeartaigh S.S."/>
            <person name="Byrne K.P."/>
            <person name="Wolfe K.H."/>
        </authorList>
    </citation>
    <scope>NUCLEOTIDE SEQUENCE [LARGE SCALE GENOMIC DNA]</scope>
    <source>
        <strain evidence="9">ATCC 34711 / CBS 6284 / DSM 70876 / NBRC 10599 / NRRL Y-10934 / UCD 77-7</strain>
    </source>
</reference>
<keyword evidence="9" id="KW-1185">Reference proteome</keyword>
<dbReference type="InterPro" id="IPR007217">
    <property type="entry name" value="Per1-like"/>
</dbReference>